<sequence>MNVNLIPYYSKSLLICVILVSIILTLTSLFYSFNPNGFQLSGIFLHILMLGMALLTAFKRVGFTIVHKRKDRDWKYQLELERTMDIVNNIRALDLVETKVDLNDYSRYLVFAKTKEDFLTNLSDLNKLISCYSDRLWIFIEFLDQRPIDQSQKAHLFQYVNKTLYPGVREVVQILVEFRKSNDSKELLHLYEKYLLEIYNTHLLQNSTSFSNWNEKIKQAFLEGVSSEDMKNFEISLSVLDVQLEWIQQADRGAFFYNVNTVA</sequence>
<name>A0ABT7NJJ9_9SPHI</name>
<keyword evidence="3" id="KW-1185">Reference proteome</keyword>
<dbReference type="EMBL" id="JACAGK010000006">
    <property type="protein sequence ID" value="MDM1047315.1"/>
    <property type="molecule type" value="Genomic_DNA"/>
</dbReference>
<evidence type="ECO:0000313" key="2">
    <source>
        <dbReference type="EMBL" id="MDM1047315.1"/>
    </source>
</evidence>
<reference evidence="2" key="2">
    <citation type="journal article" date="2022" name="Sci. Total Environ.">
        <title>Prevalence, transmission, and molecular epidemiology of tet(X)-positive bacteria among humans, animals, and environmental niches in China: An epidemiological, and genomic-based study.</title>
        <authorList>
            <person name="Dong N."/>
            <person name="Zeng Y."/>
            <person name="Cai C."/>
            <person name="Sun C."/>
            <person name="Lu J."/>
            <person name="Liu C."/>
            <person name="Zhou H."/>
            <person name="Sun Q."/>
            <person name="Shu L."/>
            <person name="Wang H."/>
            <person name="Wang Y."/>
            <person name="Wang S."/>
            <person name="Wu C."/>
            <person name="Chan E.W."/>
            <person name="Chen G."/>
            <person name="Shen Z."/>
            <person name="Chen S."/>
            <person name="Zhang R."/>
        </authorList>
    </citation>
    <scope>NUCLEOTIDE SEQUENCE</scope>
    <source>
        <strain evidence="2">R1692</strain>
    </source>
</reference>
<accession>A0ABT7NJJ9</accession>
<keyword evidence="1" id="KW-0812">Transmembrane</keyword>
<dbReference type="Proteomes" id="UP001170954">
    <property type="component" value="Unassembled WGS sequence"/>
</dbReference>
<comment type="caution">
    <text evidence="2">The sequence shown here is derived from an EMBL/GenBank/DDBJ whole genome shotgun (WGS) entry which is preliminary data.</text>
</comment>
<evidence type="ECO:0000313" key="3">
    <source>
        <dbReference type="Proteomes" id="UP001170954"/>
    </source>
</evidence>
<feature type="transmembrane region" description="Helical" evidence="1">
    <location>
        <begin position="43"/>
        <end position="66"/>
    </location>
</feature>
<keyword evidence="1" id="KW-0472">Membrane</keyword>
<organism evidence="2 3">
    <name type="scientific">Sphingobacterium hotanense</name>
    <dbReference type="NCBI Taxonomy" id="649196"/>
    <lineage>
        <taxon>Bacteria</taxon>
        <taxon>Pseudomonadati</taxon>
        <taxon>Bacteroidota</taxon>
        <taxon>Sphingobacteriia</taxon>
        <taxon>Sphingobacteriales</taxon>
        <taxon>Sphingobacteriaceae</taxon>
        <taxon>Sphingobacterium</taxon>
    </lineage>
</organism>
<protein>
    <submittedName>
        <fullName evidence="2">Uncharacterized protein</fullName>
    </submittedName>
</protein>
<gene>
    <name evidence="2" type="ORF">HX018_03535</name>
</gene>
<dbReference type="RefSeq" id="WP_149525735.1">
    <property type="nucleotide sequence ID" value="NZ_CP030848.1"/>
</dbReference>
<evidence type="ECO:0000256" key="1">
    <source>
        <dbReference type="SAM" id="Phobius"/>
    </source>
</evidence>
<feature type="transmembrane region" description="Helical" evidence="1">
    <location>
        <begin position="12"/>
        <end position="31"/>
    </location>
</feature>
<reference evidence="2" key="1">
    <citation type="submission" date="2020-06" db="EMBL/GenBank/DDBJ databases">
        <authorList>
            <person name="Dong N."/>
        </authorList>
    </citation>
    <scope>NUCLEOTIDE SEQUENCE</scope>
    <source>
        <strain evidence="2">R1692</strain>
    </source>
</reference>
<proteinExistence type="predicted"/>
<keyword evidence="1" id="KW-1133">Transmembrane helix</keyword>